<feature type="signal peptide" evidence="2">
    <location>
        <begin position="1"/>
        <end position="20"/>
    </location>
</feature>
<proteinExistence type="predicted"/>
<dbReference type="AlphaFoldDB" id="A0A1G8HS34"/>
<dbReference type="RefSeq" id="WP_090263315.1">
    <property type="nucleotide sequence ID" value="NZ_FNDS01000005.1"/>
</dbReference>
<evidence type="ECO:0000259" key="3">
    <source>
        <dbReference type="Pfam" id="PF13511"/>
    </source>
</evidence>
<evidence type="ECO:0000256" key="1">
    <source>
        <dbReference type="SAM" id="MobiDB-lite"/>
    </source>
</evidence>
<reference evidence="5" key="1">
    <citation type="submission" date="2016-10" db="EMBL/GenBank/DDBJ databases">
        <authorList>
            <person name="Varghese N."/>
            <person name="Submissions S."/>
        </authorList>
    </citation>
    <scope>NUCLEOTIDE SEQUENCE [LARGE SCALE GENOMIC DNA]</scope>
    <source>
        <strain evidence="5">CCM 7469</strain>
    </source>
</reference>
<organism evidence="4 5">
    <name type="scientific">Pseudomonas panipatensis</name>
    <dbReference type="NCBI Taxonomy" id="428992"/>
    <lineage>
        <taxon>Bacteria</taxon>
        <taxon>Pseudomonadati</taxon>
        <taxon>Pseudomonadota</taxon>
        <taxon>Gammaproteobacteria</taxon>
        <taxon>Pseudomonadales</taxon>
        <taxon>Pseudomonadaceae</taxon>
        <taxon>Pseudomonas</taxon>
    </lineage>
</organism>
<evidence type="ECO:0000313" key="5">
    <source>
        <dbReference type="Proteomes" id="UP000199636"/>
    </source>
</evidence>
<dbReference type="OrthoDB" id="7068596at2"/>
<dbReference type="STRING" id="428992.SAMN05216272_105415"/>
<protein>
    <recommendedName>
        <fullName evidence="3">DUF4124 domain-containing protein</fullName>
    </recommendedName>
</protein>
<feature type="compositionally biased region" description="Basic and acidic residues" evidence="1">
    <location>
        <begin position="78"/>
        <end position="87"/>
    </location>
</feature>
<name>A0A1G8HS34_9PSED</name>
<feature type="compositionally biased region" description="Basic and acidic residues" evidence="1">
    <location>
        <begin position="125"/>
        <end position="137"/>
    </location>
</feature>
<feature type="chain" id="PRO_5011461125" description="DUF4124 domain-containing protein" evidence="2">
    <location>
        <begin position="21"/>
        <end position="151"/>
    </location>
</feature>
<gene>
    <name evidence="4" type="ORF">SAMN05216272_105415</name>
</gene>
<evidence type="ECO:0000256" key="2">
    <source>
        <dbReference type="SAM" id="SignalP"/>
    </source>
</evidence>
<accession>A0A1G8HS34</accession>
<dbReference type="EMBL" id="FNDS01000005">
    <property type="protein sequence ID" value="SDI09439.1"/>
    <property type="molecule type" value="Genomic_DNA"/>
</dbReference>
<dbReference type="Proteomes" id="UP000199636">
    <property type="component" value="Unassembled WGS sequence"/>
</dbReference>
<dbReference type="InterPro" id="IPR025392">
    <property type="entry name" value="DUF4124"/>
</dbReference>
<keyword evidence="5" id="KW-1185">Reference proteome</keyword>
<feature type="compositionally biased region" description="Polar residues" evidence="1">
    <location>
        <begin position="138"/>
        <end position="151"/>
    </location>
</feature>
<feature type="region of interest" description="Disordered" evidence="1">
    <location>
        <begin position="118"/>
        <end position="151"/>
    </location>
</feature>
<dbReference type="Pfam" id="PF13511">
    <property type="entry name" value="DUF4124"/>
    <property type="match status" value="1"/>
</dbReference>
<keyword evidence="2" id="KW-0732">Signal</keyword>
<evidence type="ECO:0000313" key="4">
    <source>
        <dbReference type="EMBL" id="SDI09439.1"/>
    </source>
</evidence>
<sequence>MRRMILTGSLMLALSAPVMAAQVYKWVDAQGVTHFGAQPPEGTRAAPVNTNVAQPPSGFPLPPAKATPAPAPQPTASDKQKAVDEKVRQEVAQQEAERAKYCDNLRLNLAQLKNNPRVRIAESNGDMRRMPEEERQARITQAEQDLQKNCN</sequence>
<feature type="region of interest" description="Disordered" evidence="1">
    <location>
        <begin position="38"/>
        <end position="87"/>
    </location>
</feature>
<feature type="compositionally biased region" description="Pro residues" evidence="1">
    <location>
        <begin position="57"/>
        <end position="73"/>
    </location>
</feature>
<feature type="domain" description="DUF4124" evidence="3">
    <location>
        <begin position="10"/>
        <end position="67"/>
    </location>
</feature>